<dbReference type="AlphaFoldDB" id="A0A1M6HU07"/>
<dbReference type="SUPFAM" id="SSF55545">
    <property type="entry name" value="beta-N-acetylhexosaminidase-like domain"/>
    <property type="match status" value="1"/>
</dbReference>
<dbReference type="InterPro" id="IPR025705">
    <property type="entry name" value="Beta_hexosaminidase_sua/sub"/>
</dbReference>
<dbReference type="Pfam" id="PF13290">
    <property type="entry name" value="CHB_HEX_C_1"/>
    <property type="match status" value="1"/>
</dbReference>
<dbReference type="PRINTS" id="PR00738">
    <property type="entry name" value="GLHYDRLASE20"/>
</dbReference>
<dbReference type="GO" id="GO:0030203">
    <property type="term" value="P:glycosaminoglycan metabolic process"/>
    <property type="evidence" value="ECO:0007669"/>
    <property type="project" value="TreeGrafter"/>
</dbReference>
<dbReference type="RefSeq" id="WP_143183180.1">
    <property type="nucleotide sequence ID" value="NZ_FQYR01000003.1"/>
</dbReference>
<dbReference type="GO" id="GO:0016020">
    <property type="term" value="C:membrane"/>
    <property type="evidence" value="ECO:0007669"/>
    <property type="project" value="TreeGrafter"/>
</dbReference>
<reference evidence="11 12" key="1">
    <citation type="submission" date="2016-11" db="EMBL/GenBank/DDBJ databases">
        <authorList>
            <person name="Jaros S."/>
            <person name="Januszkiewicz K."/>
            <person name="Wedrychowicz H."/>
        </authorList>
    </citation>
    <scope>NUCLEOTIDE SEQUENCE [LARGE SCALE GENOMIC DNA]</scope>
    <source>
        <strain evidence="11 12">DSM 18772</strain>
    </source>
</reference>
<keyword evidence="5" id="KW-0326">Glycosidase</keyword>
<dbReference type="SUPFAM" id="SSF81296">
    <property type="entry name" value="E set domains"/>
    <property type="match status" value="1"/>
</dbReference>
<dbReference type="EMBL" id="FQYR01000003">
    <property type="protein sequence ID" value="SHJ25598.1"/>
    <property type="molecule type" value="Genomic_DNA"/>
</dbReference>
<dbReference type="Proteomes" id="UP000184510">
    <property type="component" value="Unassembled WGS sequence"/>
</dbReference>
<evidence type="ECO:0000259" key="8">
    <source>
        <dbReference type="Pfam" id="PF00728"/>
    </source>
</evidence>
<feature type="domain" description="GH29D-like beta-sandwich" evidence="10">
    <location>
        <begin position="546"/>
        <end position="606"/>
    </location>
</feature>
<feature type="domain" description="Glycoside hydrolase family 20 catalytic" evidence="8">
    <location>
        <begin position="158"/>
        <end position="510"/>
    </location>
</feature>
<evidence type="ECO:0000259" key="10">
    <source>
        <dbReference type="Pfam" id="PF13290"/>
    </source>
</evidence>
<dbReference type="Gene3D" id="2.60.120.260">
    <property type="entry name" value="Galactose-binding domain-like"/>
    <property type="match status" value="1"/>
</dbReference>
<accession>A0A1M6HU07</accession>
<keyword evidence="12" id="KW-1185">Reference proteome</keyword>
<dbReference type="GO" id="GO:0005975">
    <property type="term" value="P:carbohydrate metabolic process"/>
    <property type="evidence" value="ECO:0007669"/>
    <property type="project" value="InterPro"/>
</dbReference>
<evidence type="ECO:0000256" key="7">
    <source>
        <dbReference type="SAM" id="SignalP"/>
    </source>
</evidence>
<dbReference type="InterPro" id="IPR017853">
    <property type="entry name" value="GH"/>
</dbReference>
<evidence type="ECO:0000313" key="12">
    <source>
        <dbReference type="Proteomes" id="UP000184510"/>
    </source>
</evidence>
<dbReference type="SUPFAM" id="SSF51445">
    <property type="entry name" value="(Trans)glycosidases"/>
    <property type="match status" value="1"/>
</dbReference>
<evidence type="ECO:0000313" key="11">
    <source>
        <dbReference type="EMBL" id="SHJ25598.1"/>
    </source>
</evidence>
<evidence type="ECO:0000256" key="2">
    <source>
        <dbReference type="ARBA" id="ARBA00006285"/>
    </source>
</evidence>
<evidence type="ECO:0000256" key="5">
    <source>
        <dbReference type="ARBA" id="ARBA00023295"/>
    </source>
</evidence>
<dbReference type="PANTHER" id="PTHR22600:SF57">
    <property type="entry name" value="BETA-N-ACETYLHEXOSAMINIDASE"/>
    <property type="match status" value="1"/>
</dbReference>
<dbReference type="InterPro" id="IPR059177">
    <property type="entry name" value="GH29D-like_dom"/>
</dbReference>
<name>A0A1M6HU07_9BACT</name>
<feature type="chain" id="PRO_5013087655" description="beta-N-acetylhexosaminidase" evidence="7">
    <location>
        <begin position="20"/>
        <end position="853"/>
    </location>
</feature>
<protein>
    <recommendedName>
        <fullName evidence="3">beta-N-acetylhexosaminidase</fullName>
        <ecNumber evidence="3">3.2.1.52</ecNumber>
    </recommendedName>
</protein>
<dbReference type="InterPro" id="IPR014756">
    <property type="entry name" value="Ig_E-set"/>
</dbReference>
<dbReference type="Gene3D" id="3.20.20.80">
    <property type="entry name" value="Glycosidases"/>
    <property type="match status" value="1"/>
</dbReference>
<dbReference type="InParanoid" id="A0A1M6HU07"/>
<organism evidence="11 12">
    <name type="scientific">Rubritalea squalenifaciens DSM 18772</name>
    <dbReference type="NCBI Taxonomy" id="1123071"/>
    <lineage>
        <taxon>Bacteria</taxon>
        <taxon>Pseudomonadati</taxon>
        <taxon>Verrucomicrobiota</taxon>
        <taxon>Verrucomicrobiia</taxon>
        <taxon>Verrucomicrobiales</taxon>
        <taxon>Rubritaleaceae</taxon>
        <taxon>Rubritalea</taxon>
    </lineage>
</organism>
<dbReference type="InterPro" id="IPR015883">
    <property type="entry name" value="Glyco_hydro_20_cat"/>
</dbReference>
<feature type="signal peptide" evidence="7">
    <location>
        <begin position="1"/>
        <end position="19"/>
    </location>
</feature>
<keyword evidence="4" id="KW-0378">Hydrolase</keyword>
<dbReference type="InterPro" id="IPR013783">
    <property type="entry name" value="Ig-like_fold"/>
</dbReference>
<dbReference type="Gene3D" id="2.60.40.10">
    <property type="entry name" value="Immunoglobulins"/>
    <property type="match status" value="1"/>
</dbReference>
<evidence type="ECO:0000256" key="6">
    <source>
        <dbReference type="PIRSR" id="PIRSR625705-1"/>
    </source>
</evidence>
<feature type="domain" description="Beta-hexosaminidase bacterial type N-terminal" evidence="9">
    <location>
        <begin position="22"/>
        <end position="155"/>
    </location>
</feature>
<dbReference type="STRING" id="1123071.SAMN02745181_1568"/>
<dbReference type="PANTHER" id="PTHR22600">
    <property type="entry name" value="BETA-HEXOSAMINIDASE"/>
    <property type="match status" value="1"/>
</dbReference>
<dbReference type="SUPFAM" id="SSF49785">
    <property type="entry name" value="Galactose-binding domain-like"/>
    <property type="match status" value="1"/>
</dbReference>
<dbReference type="CDD" id="cd06563">
    <property type="entry name" value="GH20_chitobiase-like"/>
    <property type="match status" value="1"/>
</dbReference>
<dbReference type="Pfam" id="PF00728">
    <property type="entry name" value="Glyco_hydro_20"/>
    <property type="match status" value="1"/>
</dbReference>
<comment type="similarity">
    <text evidence="2">Belongs to the glycosyl hydrolase 20 family.</text>
</comment>
<dbReference type="GO" id="GO:0004563">
    <property type="term" value="F:beta-N-acetylhexosaminidase activity"/>
    <property type="evidence" value="ECO:0007669"/>
    <property type="project" value="UniProtKB-EC"/>
</dbReference>
<dbReference type="InterPro" id="IPR015882">
    <property type="entry name" value="HEX_bac_N"/>
</dbReference>
<dbReference type="OrthoDB" id="9816455at2"/>
<evidence type="ECO:0000256" key="4">
    <source>
        <dbReference type="ARBA" id="ARBA00022801"/>
    </source>
</evidence>
<gene>
    <name evidence="11" type="ORF">SAMN02745181_1568</name>
</gene>
<sequence>MLKHLILSLSLLLSPFLTAQESLIPKPVSYQAAEGSFTLTKNTALKVEAKEAKSAANYLSERLKTVAGIDLENADNAPNSITFKAAQLNGKAVSGTYKLSVTDQSVTIEAADQSGFFYGAITLLQLMPTEVWSRETLNKEELTTFPVPCCSIMDYPRFAWRGMMLDCSRQFFPKEYVKLFIDRMAQYKLNVFHWHLTDDEGWRVEIKKYPLLTEIGSKRGPGTKLPYNILPAISVPDKSKPQEGFYTQEEIKEVVAYAAERSITVIPEIDVPGHAKAAIVAYPELLQHPEDKSQYRSVQGTPNNTIDAGLESSYEFLDNVFAEIAELFPASYIHVGGDERPHGAWEKSPSVKELMKKENLKNTDEVQGYFFQRLEKILAKYDRKLLGWEEILHGDKLKRDDSAILSWRSQKAGIEAAKAGRDAIMAPAQYIYYDLKHVRHPQETGLVWAGVTDTKDSYSYNPLGGIPEFAHKHILGVNGCLWGETLISQEVADYMSWPRMFALSEIAWTPQDQRQWEDFSKRAFVFNLPKLDAQNVHYRIPLPSASLSSEGLLTITTPYEGAQVRYTTDGSKPTTESPLYEQPFTLEQGTPLKMVTFTETGRLSRIIEGYSVPPVAKWSPKQTPRNFTTVDFDVSKVVNKVGTYTFSFIYQKGKNALDIKSVSLLVNGKTIATDTHKGFAGTKLTNHSYTLTAKNITEFKQSVLRVECQGSGGTDSHGEVIMSFEPIRPERTVSTNMSAYKDHKPALAADYKDSTWFWLDREPKAGDQITVTYTDPQTGTVSVETGKTDGHDQLVAGELQISEDGKNFTKAAEIVFGKAEYKLPEGKSVKAIRLLVTETQKNTWLIVRELHVR</sequence>
<dbReference type="InterPro" id="IPR008979">
    <property type="entry name" value="Galactose-bd-like_sf"/>
</dbReference>
<keyword evidence="7" id="KW-0732">Signal</keyword>
<feature type="active site" description="Proton donor" evidence="6">
    <location>
        <position position="339"/>
    </location>
</feature>
<dbReference type="EC" id="3.2.1.52" evidence="3"/>
<evidence type="ECO:0000259" key="9">
    <source>
        <dbReference type="Pfam" id="PF02838"/>
    </source>
</evidence>
<comment type="catalytic activity">
    <reaction evidence="1">
        <text>Hydrolysis of terminal non-reducing N-acetyl-D-hexosamine residues in N-acetyl-beta-D-hexosaminides.</text>
        <dbReference type="EC" id="3.2.1.52"/>
    </reaction>
</comment>
<dbReference type="Pfam" id="PF02838">
    <property type="entry name" value="Glyco_hydro_20b"/>
    <property type="match status" value="1"/>
</dbReference>
<evidence type="ECO:0000256" key="3">
    <source>
        <dbReference type="ARBA" id="ARBA00012663"/>
    </source>
</evidence>
<dbReference type="InterPro" id="IPR029018">
    <property type="entry name" value="Hex-like_dom2"/>
</dbReference>
<evidence type="ECO:0000256" key="1">
    <source>
        <dbReference type="ARBA" id="ARBA00001231"/>
    </source>
</evidence>
<proteinExistence type="inferred from homology"/>
<dbReference type="Gene3D" id="3.30.379.10">
    <property type="entry name" value="Chitobiase/beta-hexosaminidase domain 2-like"/>
    <property type="match status" value="1"/>
</dbReference>